<proteinExistence type="inferred from homology"/>
<feature type="region of interest" description="Disordered" evidence="5">
    <location>
        <begin position="410"/>
        <end position="458"/>
    </location>
</feature>
<evidence type="ECO:0008006" key="9">
    <source>
        <dbReference type="Google" id="ProtNLM"/>
    </source>
</evidence>
<feature type="compositionally biased region" description="Low complexity" evidence="5">
    <location>
        <begin position="416"/>
        <end position="427"/>
    </location>
</feature>
<evidence type="ECO:0000313" key="7">
    <source>
        <dbReference type="EMBL" id="GID14935.1"/>
    </source>
</evidence>
<dbReference type="Proteomes" id="UP000612808">
    <property type="component" value="Unassembled WGS sequence"/>
</dbReference>
<feature type="transmembrane region" description="Helical" evidence="6">
    <location>
        <begin position="650"/>
        <end position="671"/>
    </location>
</feature>
<protein>
    <recommendedName>
        <fullName evidence="9">Hsp70 protein</fullName>
    </recommendedName>
</protein>
<dbReference type="EMBL" id="BOMB01000034">
    <property type="protein sequence ID" value="GID14935.1"/>
    <property type="molecule type" value="Genomic_DNA"/>
</dbReference>
<feature type="region of interest" description="Disordered" evidence="5">
    <location>
        <begin position="364"/>
        <end position="395"/>
    </location>
</feature>
<dbReference type="PANTHER" id="PTHR19375">
    <property type="entry name" value="HEAT SHOCK PROTEIN 70KDA"/>
    <property type="match status" value="1"/>
</dbReference>
<keyword evidence="2 4" id="KW-0067">ATP-binding</keyword>
<feature type="transmembrane region" description="Helical" evidence="6">
    <location>
        <begin position="574"/>
        <end position="592"/>
    </location>
</feature>
<comment type="caution">
    <text evidence="7">The sequence shown here is derived from an EMBL/GenBank/DDBJ whole genome shotgun (WGS) entry which is preliminary data.</text>
</comment>
<dbReference type="PRINTS" id="PR00301">
    <property type="entry name" value="HEATSHOCK70"/>
</dbReference>
<feature type="transmembrane region" description="Helical" evidence="6">
    <location>
        <begin position="622"/>
        <end position="644"/>
    </location>
</feature>
<name>A0A8J3JAL4_9ACTN</name>
<organism evidence="7 8">
    <name type="scientific">Actinocatenispora rupis</name>
    <dbReference type="NCBI Taxonomy" id="519421"/>
    <lineage>
        <taxon>Bacteria</taxon>
        <taxon>Bacillati</taxon>
        <taxon>Actinomycetota</taxon>
        <taxon>Actinomycetes</taxon>
        <taxon>Micromonosporales</taxon>
        <taxon>Micromonosporaceae</taxon>
        <taxon>Actinocatenispora</taxon>
    </lineage>
</organism>
<keyword evidence="8" id="KW-1185">Reference proteome</keyword>
<dbReference type="RefSeq" id="WP_203662975.1">
    <property type="nucleotide sequence ID" value="NZ_BAAAZM010000012.1"/>
</dbReference>
<evidence type="ECO:0000313" key="8">
    <source>
        <dbReference type="Proteomes" id="UP000612808"/>
    </source>
</evidence>
<keyword evidence="3" id="KW-0143">Chaperone</keyword>
<dbReference type="GO" id="GO:0005524">
    <property type="term" value="F:ATP binding"/>
    <property type="evidence" value="ECO:0007669"/>
    <property type="project" value="UniProtKB-KW"/>
</dbReference>
<evidence type="ECO:0000256" key="4">
    <source>
        <dbReference type="RuleBase" id="RU003322"/>
    </source>
</evidence>
<dbReference type="Pfam" id="PF00012">
    <property type="entry name" value="HSP70"/>
    <property type="match status" value="1"/>
</dbReference>
<dbReference type="AlphaFoldDB" id="A0A8J3JAL4"/>
<feature type="transmembrane region" description="Helical" evidence="6">
    <location>
        <begin position="488"/>
        <end position="508"/>
    </location>
</feature>
<dbReference type="InterPro" id="IPR013126">
    <property type="entry name" value="Hsp_70_fam"/>
</dbReference>
<dbReference type="SUPFAM" id="SSF53067">
    <property type="entry name" value="Actin-like ATPase domain"/>
    <property type="match status" value="2"/>
</dbReference>
<dbReference type="Gene3D" id="3.90.640.10">
    <property type="entry name" value="Actin, Chain A, domain 4"/>
    <property type="match status" value="1"/>
</dbReference>
<comment type="similarity">
    <text evidence="4">Belongs to the heat shock protein 70 family.</text>
</comment>
<feature type="transmembrane region" description="Helical" evidence="6">
    <location>
        <begin position="542"/>
        <end position="562"/>
    </location>
</feature>
<keyword evidence="6" id="KW-0472">Membrane</keyword>
<accession>A0A8J3JAL4</accession>
<dbReference type="InterPro" id="IPR043129">
    <property type="entry name" value="ATPase_NBD"/>
</dbReference>
<feature type="transmembrane region" description="Helical" evidence="6">
    <location>
        <begin position="598"/>
        <end position="615"/>
    </location>
</feature>
<keyword evidence="6" id="KW-1133">Transmembrane helix</keyword>
<evidence type="ECO:0000256" key="2">
    <source>
        <dbReference type="ARBA" id="ARBA00022840"/>
    </source>
</evidence>
<evidence type="ECO:0000256" key="3">
    <source>
        <dbReference type="ARBA" id="ARBA00023186"/>
    </source>
</evidence>
<feature type="compositionally biased region" description="Low complexity" evidence="5">
    <location>
        <begin position="364"/>
        <end position="386"/>
    </location>
</feature>
<keyword evidence="1 4" id="KW-0547">Nucleotide-binding</keyword>
<reference evidence="7" key="1">
    <citation type="submission" date="2021-01" db="EMBL/GenBank/DDBJ databases">
        <title>Whole genome shotgun sequence of Actinocatenispora rupis NBRC 107355.</title>
        <authorList>
            <person name="Komaki H."/>
            <person name="Tamura T."/>
        </authorList>
    </citation>
    <scope>NUCLEOTIDE SEQUENCE</scope>
    <source>
        <strain evidence="7">NBRC 107355</strain>
    </source>
</reference>
<gene>
    <name evidence="7" type="ORF">Aru02nite_58240</name>
</gene>
<evidence type="ECO:0000256" key="1">
    <source>
        <dbReference type="ARBA" id="ARBA00022741"/>
    </source>
</evidence>
<dbReference type="GO" id="GO:0140662">
    <property type="term" value="F:ATP-dependent protein folding chaperone"/>
    <property type="evidence" value="ECO:0007669"/>
    <property type="project" value="InterPro"/>
</dbReference>
<dbReference type="Gene3D" id="3.30.420.40">
    <property type="match status" value="2"/>
</dbReference>
<keyword evidence="6" id="KW-0812">Transmembrane</keyword>
<evidence type="ECO:0000256" key="5">
    <source>
        <dbReference type="SAM" id="MobiDB-lite"/>
    </source>
</evidence>
<feature type="transmembrane region" description="Helical" evidence="6">
    <location>
        <begin position="515"/>
        <end position="536"/>
    </location>
</feature>
<sequence>MHSPRLTVDFGTSNTAAVLTHPTGRTPLLFEGSPLLPSAVYLPDDGELLVGRDAERSAGVAPERLEPNPKRRIDDGTLWLGDRELPVADAIAAVVRRAVDEAGRVAGASVTEAILTHPAQWSRPRLAVLTEAAHTAGLPDVRLVPEPVAAAAYFVTVLGHQVPVGRCIIVYDLGGGTFDAAVVRRGDTGFEVLAAAGLPDVGGLDLDAAIVGHLRSVVGTDSWSRLDWPDSPADRRARRLLWQDARAAKEQLTRHSRAELHVPLAETDVHLTRDEFETLARPLLDRTVEQTMATLRAARIGRESVAGVFLVGGASRVPLAASLLHRTLGIAPTVLDQPELVVATGAHTVPSAAGVPMPPLTPPAALTATAPASSSRPTAAASATGAAGFGSGPEAGAHAIPPRAIDLVESTRTSGAAPDDTPLPADPVSHNRSEAPIGVSYGPPATATGTPVADPRTGRTERRLATAAGWTAIAAGIAYDGWRLALMPTVPLALVLALYLAAGILALSRRRWAGLGLLVGYAGFDLLATLPTGAAAFQIPPWMLVCHIALYAAGVIAAVAIVRQVRATGLHRPAHPRLAAAVTVTGLAMAVAYLPLGYWPYDLPVVVGAAALVVLAPRVRPVGLAVGLGASWAAVGVGVLLQMAAGEIGLGIHLLFAALSVVFLALAGTYAGRLRHP</sequence>
<evidence type="ECO:0000256" key="6">
    <source>
        <dbReference type="SAM" id="Phobius"/>
    </source>
</evidence>